<dbReference type="KEGG" id="adin:H7849_08055"/>
<comment type="similarity">
    <text evidence="1 2">Belongs to the BioY family.</text>
</comment>
<dbReference type="PIRSF" id="PIRSF016661">
    <property type="entry name" value="BioY"/>
    <property type="match status" value="1"/>
</dbReference>
<reference evidence="4 5" key="1">
    <citation type="submission" date="2020-08" db="EMBL/GenBank/DDBJ databases">
        <title>Edaphobacter telluris sp. nov. and Acidobacterium dinghuensis sp. nov., two acidobacteria isolated from forest soil.</title>
        <authorList>
            <person name="Fu J."/>
            <person name="Qiu L."/>
        </authorList>
    </citation>
    <scope>NUCLEOTIDE SEQUENCE [LARGE SCALE GENOMIC DNA]</scope>
    <source>
        <strain evidence="4">4Y35</strain>
    </source>
</reference>
<feature type="transmembrane region" description="Helical" evidence="3">
    <location>
        <begin position="22"/>
        <end position="45"/>
    </location>
</feature>
<protein>
    <recommendedName>
        <fullName evidence="2">Biotin transporter</fullName>
    </recommendedName>
</protein>
<dbReference type="PANTHER" id="PTHR34295:SF1">
    <property type="entry name" value="BIOTIN TRANSPORTER BIOY"/>
    <property type="match status" value="1"/>
</dbReference>
<dbReference type="Gene3D" id="1.10.1760.20">
    <property type="match status" value="1"/>
</dbReference>
<dbReference type="AlphaFoldDB" id="A0A7G8BMT2"/>
<proteinExistence type="inferred from homology"/>
<keyword evidence="3" id="KW-0812">Transmembrane</keyword>
<feature type="transmembrane region" description="Helical" evidence="3">
    <location>
        <begin position="98"/>
        <end position="120"/>
    </location>
</feature>
<comment type="subcellular location">
    <subcellularLocation>
        <location evidence="2">Cell membrane</location>
        <topology evidence="2">Multi-pass membrane protein</topology>
    </subcellularLocation>
</comment>
<evidence type="ECO:0000256" key="2">
    <source>
        <dbReference type="PIRNR" id="PIRNR016661"/>
    </source>
</evidence>
<gene>
    <name evidence="4" type="ORF">H7849_08055</name>
</gene>
<dbReference type="RefSeq" id="WP_186745549.1">
    <property type="nucleotide sequence ID" value="NZ_CP060394.1"/>
</dbReference>
<organism evidence="4 5">
    <name type="scientific">Alloacidobacterium dinghuense</name>
    <dbReference type="NCBI Taxonomy" id="2763107"/>
    <lineage>
        <taxon>Bacteria</taxon>
        <taxon>Pseudomonadati</taxon>
        <taxon>Acidobacteriota</taxon>
        <taxon>Terriglobia</taxon>
        <taxon>Terriglobales</taxon>
        <taxon>Acidobacteriaceae</taxon>
        <taxon>Alloacidobacterium</taxon>
    </lineage>
</organism>
<evidence type="ECO:0000256" key="3">
    <source>
        <dbReference type="SAM" id="Phobius"/>
    </source>
</evidence>
<evidence type="ECO:0000313" key="4">
    <source>
        <dbReference type="EMBL" id="QNI33852.1"/>
    </source>
</evidence>
<dbReference type="GO" id="GO:0005886">
    <property type="term" value="C:plasma membrane"/>
    <property type="evidence" value="ECO:0007669"/>
    <property type="project" value="UniProtKB-SubCell"/>
</dbReference>
<keyword evidence="5" id="KW-1185">Reference proteome</keyword>
<keyword evidence="2" id="KW-1003">Cell membrane</keyword>
<dbReference type="Proteomes" id="UP000515312">
    <property type="component" value="Chromosome"/>
</dbReference>
<feature type="transmembrane region" description="Helical" evidence="3">
    <location>
        <begin position="132"/>
        <end position="154"/>
    </location>
</feature>
<accession>A0A7G8BMT2</accession>
<keyword evidence="3" id="KW-1133">Transmembrane helix</keyword>
<keyword evidence="2" id="KW-0813">Transport</keyword>
<dbReference type="PANTHER" id="PTHR34295">
    <property type="entry name" value="BIOTIN TRANSPORTER BIOY"/>
    <property type="match status" value="1"/>
</dbReference>
<dbReference type="GO" id="GO:0015225">
    <property type="term" value="F:biotin transmembrane transporter activity"/>
    <property type="evidence" value="ECO:0007669"/>
    <property type="project" value="UniProtKB-UniRule"/>
</dbReference>
<feature type="transmembrane region" description="Helical" evidence="3">
    <location>
        <begin position="57"/>
        <end position="78"/>
    </location>
</feature>
<sequence length="199" mass="20688">MAQTSASSAVASSSRTYSSVRWIASIVAGSALVAICAHVSVPLFFTPVPMTLQPFAVLLLGLLLDPMAAFAALALYLVEGASGLPVFTPQGPGGMLQLMGPTGGYLMSYPFVATVVSFLYRKLSGRRFASGLIAATAGDVLILASGAMWMAVVTHQHFSTLLSLSVVPFLPGDALKVCAAAAIAAGWLRVRRIEETVGR</sequence>
<dbReference type="Pfam" id="PF02632">
    <property type="entry name" value="BioY"/>
    <property type="match status" value="1"/>
</dbReference>
<dbReference type="InterPro" id="IPR003784">
    <property type="entry name" value="BioY"/>
</dbReference>
<name>A0A7G8BMT2_9BACT</name>
<dbReference type="EMBL" id="CP060394">
    <property type="protein sequence ID" value="QNI33852.1"/>
    <property type="molecule type" value="Genomic_DNA"/>
</dbReference>
<evidence type="ECO:0000256" key="1">
    <source>
        <dbReference type="ARBA" id="ARBA00010692"/>
    </source>
</evidence>
<evidence type="ECO:0000313" key="5">
    <source>
        <dbReference type="Proteomes" id="UP000515312"/>
    </source>
</evidence>
<feature type="transmembrane region" description="Helical" evidence="3">
    <location>
        <begin position="174"/>
        <end position="190"/>
    </location>
</feature>
<keyword evidence="2 3" id="KW-0472">Membrane</keyword>